<organism evidence="4 5">
    <name type="scientific">Mycolicibacterium neworleansense</name>
    <dbReference type="NCBI Taxonomy" id="146018"/>
    <lineage>
        <taxon>Bacteria</taxon>
        <taxon>Bacillati</taxon>
        <taxon>Actinomycetota</taxon>
        <taxon>Actinomycetes</taxon>
        <taxon>Mycobacteriales</taxon>
        <taxon>Mycobacteriaceae</taxon>
        <taxon>Mycolicibacterium</taxon>
    </lineage>
</organism>
<dbReference type="Pfam" id="PF18621">
    <property type="entry name" value="Rv3651-like_middle"/>
    <property type="match status" value="1"/>
</dbReference>
<dbReference type="InterPro" id="IPR041458">
    <property type="entry name" value="Rv3651-like_N"/>
</dbReference>
<dbReference type="STRING" id="146018.BN2156_04721"/>
<name>A0A0H5RWE0_9MYCO</name>
<sequence length="390" mass="43182">MANYVNSLMFATRQTLLPKTRDRNPQLSAADSVAIRGESGHDPAGKMPRMTHDWLLVETLGSEPVVVARGLQTKNLVPISVFLRRNPHLMAIQSAIRETVQAGQGLSSITPKNDRVIRTEVVRMSDGNIHGVHVWIGPADAEPPERPVPGPLVWDLTRGVATDTAESLHNSGMNPETEATHDRTFADDLPARDLNGSEAKVLAMTIKPVVGNTLCTTWDVTDHQGDLITVGFVARVMLEPHEDGSDRLICRAMNWRSEREKPAVRPDNLAQRILDGLAQPGVHRALVGLDDWKLLKWLDEPAPFFDWRHRDGGPARIHPADARHMARMTTDFTDGVTTAVLRMRAEDGGWRPVHMTINRIELDEDTFAGLIALRLPTDDEIAAADLDELD</sequence>
<dbReference type="InterPro" id="IPR048578">
    <property type="entry name" value="Rv3651-like_C"/>
</dbReference>
<evidence type="ECO:0000259" key="3">
    <source>
        <dbReference type="Pfam" id="PF21043"/>
    </source>
</evidence>
<feature type="domain" description="Rv3651-like middle" evidence="2">
    <location>
        <begin position="148"/>
        <end position="257"/>
    </location>
</feature>
<evidence type="ECO:0000313" key="5">
    <source>
        <dbReference type="Proteomes" id="UP000199147"/>
    </source>
</evidence>
<gene>
    <name evidence="4" type="ORF">BN2156_04721</name>
</gene>
<dbReference type="AlphaFoldDB" id="A0A0H5RWE0"/>
<keyword evidence="5" id="KW-1185">Reference proteome</keyword>
<feature type="domain" description="Rv3651-like C-terminal" evidence="3">
    <location>
        <begin position="267"/>
        <end position="384"/>
    </location>
</feature>
<protein>
    <recommendedName>
        <fullName evidence="6">Rv3651-like N-terminal domain-containing protein</fullName>
    </recommendedName>
</protein>
<evidence type="ECO:0008006" key="6">
    <source>
        <dbReference type="Google" id="ProtNLM"/>
    </source>
</evidence>
<dbReference type="InterPro" id="IPR041439">
    <property type="entry name" value="Rv3651-like_middle"/>
</dbReference>
<dbReference type="EMBL" id="CWKH01000002">
    <property type="protein sequence ID" value="CRZ17827.1"/>
    <property type="molecule type" value="Genomic_DNA"/>
</dbReference>
<proteinExistence type="predicted"/>
<dbReference type="Pfam" id="PF21043">
    <property type="entry name" value="Rv3651-like_C"/>
    <property type="match status" value="1"/>
</dbReference>
<accession>A0A0H5RWE0</accession>
<feature type="domain" description="Rv3651-like N-terminal" evidence="1">
    <location>
        <begin position="53"/>
        <end position="145"/>
    </location>
</feature>
<dbReference type="Proteomes" id="UP000199147">
    <property type="component" value="Unassembled WGS sequence"/>
</dbReference>
<reference evidence="5" key="1">
    <citation type="submission" date="2015-07" db="EMBL/GenBank/DDBJ databases">
        <authorList>
            <person name="Urmite Genomes"/>
        </authorList>
    </citation>
    <scope>NUCLEOTIDE SEQUENCE [LARGE SCALE GENOMIC DNA]</scope>
    <source>
        <strain evidence="5">type strain: ATCC 49404</strain>
    </source>
</reference>
<evidence type="ECO:0000259" key="1">
    <source>
        <dbReference type="Pfam" id="PF18007"/>
    </source>
</evidence>
<evidence type="ECO:0000313" key="4">
    <source>
        <dbReference type="EMBL" id="CRZ17827.1"/>
    </source>
</evidence>
<evidence type="ECO:0000259" key="2">
    <source>
        <dbReference type="Pfam" id="PF18621"/>
    </source>
</evidence>
<dbReference type="Pfam" id="PF18007">
    <property type="entry name" value="Rv3651-like_N"/>
    <property type="match status" value="1"/>
</dbReference>